<evidence type="ECO:0000259" key="5">
    <source>
        <dbReference type="SMART" id="SM00249"/>
    </source>
</evidence>
<evidence type="ECO:0000256" key="4">
    <source>
        <dbReference type="SAM" id="MobiDB-lite"/>
    </source>
</evidence>
<dbReference type="GO" id="GO:0061186">
    <property type="term" value="P:negative regulation of silent mating-type cassette heterochromatin formation"/>
    <property type="evidence" value="ECO:0007669"/>
    <property type="project" value="TreeGrafter"/>
</dbReference>
<feature type="compositionally biased region" description="Low complexity" evidence="4">
    <location>
        <begin position="205"/>
        <end position="218"/>
    </location>
</feature>
<dbReference type="GO" id="GO:0061188">
    <property type="term" value="P:negative regulation of rDNA heterochromatin formation"/>
    <property type="evidence" value="ECO:0007669"/>
    <property type="project" value="TreeGrafter"/>
</dbReference>
<evidence type="ECO:0000313" key="7">
    <source>
        <dbReference type="Proteomes" id="UP000053317"/>
    </source>
</evidence>
<dbReference type="Gene3D" id="3.30.40.10">
    <property type="entry name" value="Zinc/RING finger domain, C3HC4 (zinc finger)"/>
    <property type="match status" value="1"/>
</dbReference>
<feature type="compositionally biased region" description="Polar residues" evidence="4">
    <location>
        <begin position="450"/>
        <end position="460"/>
    </location>
</feature>
<dbReference type="GO" id="GO:0033698">
    <property type="term" value="C:Rpd3L complex"/>
    <property type="evidence" value="ECO:0007669"/>
    <property type="project" value="TreeGrafter"/>
</dbReference>
<keyword evidence="1" id="KW-0479">Metal-binding</keyword>
<feature type="compositionally biased region" description="Basic and acidic residues" evidence="4">
    <location>
        <begin position="219"/>
        <end position="233"/>
    </location>
</feature>
<protein>
    <submittedName>
        <fullName evidence="6">Putative transcriptional regulator</fullName>
    </submittedName>
</protein>
<feature type="compositionally biased region" description="Basic and acidic residues" evidence="4">
    <location>
        <begin position="269"/>
        <end position="278"/>
    </location>
</feature>
<evidence type="ECO:0000313" key="6">
    <source>
        <dbReference type="EMBL" id="KKY19230.1"/>
    </source>
</evidence>
<sequence>MSPRRSSRARTSGPAPQHTSSNSSHSQNRPERSTRSHNKSETSSGQRSESGDQSPNEQGDSLATRRSKRGLDIDNEDNVPTAPDDEDDEEAEAEEVTRCICGFTDYPGPPLIARDSAQKGAKNGVKEENGTQPQPGGDGVPEDTAGNFFIQCDKCQVWQHGGCVGLMDESMSPDEYYCEECKPSLHKTLRGPNGSKSTRYLPVLEATSSPASSTASSETQKKEAKQKAKELSTRRRATMNSRDAAYDEEEMMRRAIEESKMTSGTLGKRGRDESEEKPNPSSKRMRTSSGSPKPKESPSPSQPVSEDEDDSRTSTNGTSRKARDSPPPSPSLSPTKAEAKTTALSAQKPAPPDTPSSHRPSSSNNHKKLGRPAARRGRMRNQYTRDSHLNGEDSPSRDRSRDVQGSPHGAAGQSNGDSGRPSRPKYLNPNRTSLNEMKRRVAGIIEFVSRLQTESPSSHTYGGRGANTPNGTTGTTVNGSSSNTSGNASPSSNGEYSSKKGYRELNSTEMMEELMRGALNWQTSYGKYGEK</sequence>
<dbReference type="InterPro" id="IPR001965">
    <property type="entry name" value="Znf_PHD"/>
</dbReference>
<evidence type="ECO:0000256" key="2">
    <source>
        <dbReference type="ARBA" id="ARBA00022771"/>
    </source>
</evidence>
<feature type="compositionally biased region" description="Basic and acidic residues" evidence="4">
    <location>
        <begin position="251"/>
        <end position="260"/>
    </location>
</feature>
<keyword evidence="3" id="KW-0862">Zinc</keyword>
<name>A0A0G2GQY4_PHACM</name>
<proteinExistence type="predicted"/>
<dbReference type="Pfam" id="PF00628">
    <property type="entry name" value="PHD"/>
    <property type="match status" value="1"/>
</dbReference>
<dbReference type="InterPro" id="IPR053051">
    <property type="entry name" value="HDAC_complex_subunit"/>
</dbReference>
<dbReference type="PANTHER" id="PTHR47793:SF1">
    <property type="entry name" value="HISTONE DEACETYLASE COMPLEX SUBUNIT CTI6"/>
    <property type="match status" value="1"/>
</dbReference>
<dbReference type="InterPro" id="IPR019787">
    <property type="entry name" value="Znf_PHD-finger"/>
</dbReference>
<feature type="region of interest" description="Disordered" evidence="4">
    <location>
        <begin position="450"/>
        <end position="504"/>
    </location>
</feature>
<dbReference type="OrthoDB" id="418595at2759"/>
<keyword evidence="2" id="KW-0863">Zinc-finger</keyword>
<comment type="caution">
    <text evidence="6">The sequence shown here is derived from an EMBL/GenBank/DDBJ whole genome shotgun (WGS) entry which is preliminary data.</text>
</comment>
<feature type="region of interest" description="Disordered" evidence="4">
    <location>
        <begin position="110"/>
        <end position="145"/>
    </location>
</feature>
<feature type="compositionally biased region" description="Acidic residues" evidence="4">
    <location>
        <begin position="73"/>
        <end position="94"/>
    </location>
</feature>
<feature type="compositionally biased region" description="Basic residues" evidence="4">
    <location>
        <begin position="365"/>
        <end position="379"/>
    </location>
</feature>
<dbReference type="Proteomes" id="UP000053317">
    <property type="component" value="Unassembled WGS sequence"/>
</dbReference>
<dbReference type="GO" id="GO:0070210">
    <property type="term" value="C:Rpd3L-Expanded complex"/>
    <property type="evidence" value="ECO:0007669"/>
    <property type="project" value="TreeGrafter"/>
</dbReference>
<dbReference type="InterPro" id="IPR011011">
    <property type="entry name" value="Znf_FYVE_PHD"/>
</dbReference>
<dbReference type="SUPFAM" id="SSF57903">
    <property type="entry name" value="FYVE/PHD zinc finger"/>
    <property type="match status" value="1"/>
</dbReference>
<organism evidence="6 7">
    <name type="scientific">Phaeomoniella chlamydospora</name>
    <name type="common">Phaeoacremonium chlamydosporum</name>
    <dbReference type="NCBI Taxonomy" id="158046"/>
    <lineage>
        <taxon>Eukaryota</taxon>
        <taxon>Fungi</taxon>
        <taxon>Dikarya</taxon>
        <taxon>Ascomycota</taxon>
        <taxon>Pezizomycotina</taxon>
        <taxon>Eurotiomycetes</taxon>
        <taxon>Chaetothyriomycetidae</taxon>
        <taxon>Phaeomoniellales</taxon>
        <taxon>Phaeomoniellaceae</taxon>
        <taxon>Phaeomoniella</taxon>
    </lineage>
</organism>
<evidence type="ECO:0000256" key="1">
    <source>
        <dbReference type="ARBA" id="ARBA00022723"/>
    </source>
</evidence>
<reference evidence="6 7" key="1">
    <citation type="submission" date="2015-05" db="EMBL/GenBank/DDBJ databases">
        <title>Distinctive expansion of gene families associated with plant cell wall degradation and secondary metabolism in the genomes of grapevine trunk pathogens.</title>
        <authorList>
            <person name="Lawrence D.P."/>
            <person name="Travadon R."/>
            <person name="Rolshausen P.E."/>
            <person name="Baumgartner K."/>
        </authorList>
    </citation>
    <scope>NUCLEOTIDE SEQUENCE [LARGE SCALE GENOMIC DNA]</scope>
    <source>
        <strain evidence="6">UCRPC4</strain>
    </source>
</reference>
<dbReference type="InterPro" id="IPR013083">
    <property type="entry name" value="Znf_RING/FYVE/PHD"/>
</dbReference>
<gene>
    <name evidence="6" type="ORF">UCRPC4_g04604</name>
</gene>
<dbReference type="SMART" id="SM00249">
    <property type="entry name" value="PHD"/>
    <property type="match status" value="1"/>
</dbReference>
<feature type="compositionally biased region" description="Polar residues" evidence="4">
    <location>
        <begin position="41"/>
        <end position="61"/>
    </location>
</feature>
<accession>A0A0G2GQY4</accession>
<dbReference type="PANTHER" id="PTHR47793">
    <property type="entry name" value="HISTONE DEACETYLASE COMPLEX SUBUNIT CTI6"/>
    <property type="match status" value="1"/>
</dbReference>
<feature type="compositionally biased region" description="Low complexity" evidence="4">
    <location>
        <begin position="288"/>
        <end position="304"/>
    </location>
</feature>
<feature type="region of interest" description="Disordered" evidence="4">
    <location>
        <begin position="1"/>
        <end position="96"/>
    </location>
</feature>
<dbReference type="EMBL" id="LCWF01000109">
    <property type="protein sequence ID" value="KKY19230.1"/>
    <property type="molecule type" value="Genomic_DNA"/>
</dbReference>
<feature type="compositionally biased region" description="Low complexity" evidence="4">
    <location>
        <begin position="466"/>
        <end position="494"/>
    </location>
</feature>
<keyword evidence="7" id="KW-1185">Reference proteome</keyword>
<feature type="region of interest" description="Disordered" evidence="4">
    <location>
        <begin position="185"/>
        <end position="437"/>
    </location>
</feature>
<reference evidence="6 7" key="2">
    <citation type="submission" date="2015-05" db="EMBL/GenBank/DDBJ databases">
        <authorList>
            <person name="Morales-Cruz A."/>
            <person name="Amrine K.C."/>
            <person name="Cantu D."/>
        </authorList>
    </citation>
    <scope>NUCLEOTIDE SEQUENCE [LARGE SCALE GENOMIC DNA]</scope>
    <source>
        <strain evidence="6">UCRPC4</strain>
    </source>
</reference>
<feature type="domain" description="Zinc finger PHD-type" evidence="5">
    <location>
        <begin position="98"/>
        <end position="182"/>
    </location>
</feature>
<feature type="compositionally biased region" description="Basic and acidic residues" evidence="4">
    <location>
        <begin position="28"/>
        <end position="40"/>
    </location>
</feature>
<feature type="compositionally biased region" description="Basic and acidic residues" evidence="4">
    <location>
        <begin position="383"/>
        <end position="402"/>
    </location>
</feature>
<dbReference type="AlphaFoldDB" id="A0A0G2GQY4"/>
<feature type="compositionally biased region" description="Low complexity" evidence="4">
    <location>
        <begin position="17"/>
        <end position="27"/>
    </location>
</feature>
<evidence type="ECO:0000256" key="3">
    <source>
        <dbReference type="ARBA" id="ARBA00022833"/>
    </source>
</evidence>
<dbReference type="GO" id="GO:0008270">
    <property type="term" value="F:zinc ion binding"/>
    <property type="evidence" value="ECO:0007669"/>
    <property type="project" value="UniProtKB-KW"/>
</dbReference>